<sequence>MFRNSVALITGGASGLGRATVDRFAAAGSKVILCDLPTSQGSEVTKIWGDNVVFVPTDVTSEKDVTQAIDEAKTKFGRLDVAVNCAGITVAFKTYNFNKNLAHRLEDFSKVIAVNTVGTFNVIRLAAGVIGQNEPNTDGQRGVIINTSSVAAFDGQIGQASYAASKAAIAGMTLPIARDLASQGIRVMTIAPGLFDTPLLQSLPDKVRDFLAKTIPFPQRLGFPEEYAQLVETIVDNPLLNGEVIRIDGALRMMA</sequence>
<evidence type="ECO:0000313" key="22">
    <source>
        <dbReference type="EMBL" id="CRL02087.1"/>
    </source>
</evidence>
<comment type="catalytic activity">
    <reaction evidence="8">
        <text>17beta-hydroxy-5alpha-androstan-3-one + NAD(+) = 5alpha-androstan-3,17-dione + NADH + H(+)</text>
        <dbReference type="Rhea" id="RHEA:41992"/>
        <dbReference type="ChEBI" id="CHEBI:15378"/>
        <dbReference type="ChEBI" id="CHEBI:15994"/>
        <dbReference type="ChEBI" id="CHEBI:16330"/>
        <dbReference type="ChEBI" id="CHEBI:57540"/>
        <dbReference type="ChEBI" id="CHEBI:57945"/>
    </reaction>
    <physiologicalReaction direction="left-to-right" evidence="8">
        <dbReference type="Rhea" id="RHEA:41993"/>
    </physiologicalReaction>
</comment>
<evidence type="ECO:0000259" key="21">
    <source>
        <dbReference type="SMART" id="SM00822"/>
    </source>
</evidence>
<evidence type="ECO:0000256" key="14">
    <source>
        <dbReference type="ARBA" id="ARBA00052417"/>
    </source>
</evidence>
<comment type="catalytic activity">
    <reaction evidence="9">
        <text>cortisol + NAD(+) = 11beta,17alpha-dihydroxypregn-4-ene-3,20,21-trione + NADH + H(+)</text>
        <dbReference type="Rhea" id="RHEA:42012"/>
        <dbReference type="ChEBI" id="CHEBI:15378"/>
        <dbReference type="ChEBI" id="CHEBI:17650"/>
        <dbReference type="ChEBI" id="CHEBI:57540"/>
        <dbReference type="ChEBI" id="CHEBI:57945"/>
        <dbReference type="ChEBI" id="CHEBI:78595"/>
    </reaction>
    <physiologicalReaction direction="left-to-right" evidence="9">
        <dbReference type="Rhea" id="RHEA:42013"/>
    </physiologicalReaction>
</comment>
<dbReference type="AlphaFoldDB" id="A0A1J1IPD6"/>
<dbReference type="SUPFAM" id="SSF51735">
    <property type="entry name" value="NAD(P)-binding Rossmann-fold domains"/>
    <property type="match status" value="1"/>
</dbReference>
<evidence type="ECO:0000256" key="10">
    <source>
        <dbReference type="ARBA" id="ARBA00051004"/>
    </source>
</evidence>
<accession>A0A1J1IPD6</accession>
<evidence type="ECO:0000256" key="20">
    <source>
        <dbReference type="RuleBase" id="RU000363"/>
    </source>
</evidence>
<name>A0A1J1IPD6_9DIPT</name>
<comment type="catalytic activity">
    <reaction evidence="7">
        <text>5alpha-androstane-3alpha,17beta-diol + NAD(+) = 17beta-hydroxy-5alpha-androstan-3-one + NADH + H(+)</text>
        <dbReference type="Rhea" id="RHEA:42004"/>
        <dbReference type="ChEBI" id="CHEBI:15378"/>
        <dbReference type="ChEBI" id="CHEBI:16330"/>
        <dbReference type="ChEBI" id="CHEBI:36713"/>
        <dbReference type="ChEBI" id="CHEBI:57540"/>
        <dbReference type="ChEBI" id="CHEBI:57945"/>
        <dbReference type="EC" id="1.1.1.53"/>
    </reaction>
    <physiologicalReaction direction="right-to-left" evidence="7">
        <dbReference type="Rhea" id="RHEA:42006"/>
    </physiologicalReaction>
</comment>
<dbReference type="GO" id="GO:0008209">
    <property type="term" value="P:androgen metabolic process"/>
    <property type="evidence" value="ECO:0007669"/>
    <property type="project" value="TreeGrafter"/>
</dbReference>
<dbReference type="InterPro" id="IPR002347">
    <property type="entry name" value="SDR_fam"/>
</dbReference>
<evidence type="ECO:0000256" key="4">
    <source>
        <dbReference type="ARBA" id="ARBA00024072"/>
    </source>
</evidence>
<dbReference type="STRING" id="568069.A0A1J1IPD6"/>
<evidence type="ECO:0000313" key="23">
    <source>
        <dbReference type="Proteomes" id="UP000183832"/>
    </source>
</evidence>
<dbReference type="PRINTS" id="PR00080">
    <property type="entry name" value="SDRFAMILY"/>
</dbReference>
<dbReference type="Proteomes" id="UP000183832">
    <property type="component" value="Unassembled WGS sequence"/>
</dbReference>
<evidence type="ECO:0000256" key="7">
    <source>
        <dbReference type="ARBA" id="ARBA00050365"/>
    </source>
</evidence>
<comment type="catalytic activity">
    <reaction evidence="11">
        <text>3beta,7beta-dihydroxy-5beta-cholan-24-oate + NAD(+) = 3beta-hydroxy-7-oxo-5beta-cholan-24-oate + NADH + H(+)</text>
        <dbReference type="Rhea" id="RHEA:42024"/>
        <dbReference type="ChEBI" id="CHEBI:15378"/>
        <dbReference type="ChEBI" id="CHEBI:57540"/>
        <dbReference type="ChEBI" id="CHEBI:57945"/>
        <dbReference type="ChEBI" id="CHEBI:78602"/>
        <dbReference type="ChEBI" id="CHEBI:78603"/>
    </reaction>
    <physiologicalReaction direction="left-to-right" evidence="11">
        <dbReference type="Rhea" id="RHEA:42025"/>
    </physiologicalReaction>
</comment>
<comment type="catalytic activity">
    <reaction evidence="13">
        <text>5alpha-pregnan-20beta-ol-3-one + NAD(+) = 5alpha-pregnane-3,20-dione + NADH + H(+)</text>
        <dbReference type="Rhea" id="RHEA:42008"/>
        <dbReference type="ChEBI" id="CHEBI:15378"/>
        <dbReference type="ChEBI" id="CHEBI:28952"/>
        <dbReference type="ChEBI" id="CHEBI:57540"/>
        <dbReference type="ChEBI" id="CHEBI:57945"/>
        <dbReference type="ChEBI" id="CHEBI:78594"/>
    </reaction>
    <physiologicalReaction direction="left-to-right" evidence="13">
        <dbReference type="Rhea" id="RHEA:42009"/>
    </physiologicalReaction>
</comment>
<dbReference type="OrthoDB" id="1274115at2759"/>
<evidence type="ECO:0000256" key="3">
    <source>
        <dbReference type="ARBA" id="ARBA00024071"/>
    </source>
</evidence>
<keyword evidence="2" id="KW-0560">Oxidoreductase</keyword>
<comment type="catalytic activity">
    <reaction evidence="12">
        <text>ursodeoxycholate + NAD(+) = 7-oxolithocholate + NADH + H(+)</text>
        <dbReference type="Rhea" id="RHEA:42028"/>
        <dbReference type="ChEBI" id="CHEBI:15378"/>
        <dbReference type="ChEBI" id="CHEBI:57540"/>
        <dbReference type="ChEBI" id="CHEBI:57945"/>
        <dbReference type="ChEBI" id="CHEBI:78604"/>
        <dbReference type="ChEBI" id="CHEBI:78605"/>
    </reaction>
    <physiologicalReaction direction="left-to-right" evidence="12">
        <dbReference type="Rhea" id="RHEA:42029"/>
    </physiologicalReaction>
</comment>
<dbReference type="EC" id="1.1.1.53" evidence="3"/>
<dbReference type="InterPro" id="IPR036291">
    <property type="entry name" value="NAD(P)-bd_dom_sf"/>
</dbReference>
<dbReference type="GO" id="GO:0006631">
    <property type="term" value="P:fatty acid metabolic process"/>
    <property type="evidence" value="ECO:0007669"/>
    <property type="project" value="TreeGrafter"/>
</dbReference>
<evidence type="ECO:0000256" key="18">
    <source>
        <dbReference type="ARBA" id="ARBA00082293"/>
    </source>
</evidence>
<evidence type="ECO:0000256" key="1">
    <source>
        <dbReference type="ARBA" id="ARBA00006484"/>
    </source>
</evidence>
<dbReference type="SMART" id="SM00822">
    <property type="entry name" value="PKS_KR"/>
    <property type="match status" value="1"/>
</dbReference>
<keyword evidence="23" id="KW-1185">Reference proteome</keyword>
<dbReference type="EMBL" id="CVRI01000057">
    <property type="protein sequence ID" value="CRL02087.1"/>
    <property type="molecule type" value="Genomic_DNA"/>
</dbReference>
<dbReference type="CDD" id="cd05371">
    <property type="entry name" value="HSD10-like_SDR_c"/>
    <property type="match status" value="1"/>
</dbReference>
<evidence type="ECO:0000256" key="8">
    <source>
        <dbReference type="ARBA" id="ARBA00050435"/>
    </source>
</evidence>
<evidence type="ECO:0000256" key="5">
    <source>
        <dbReference type="ARBA" id="ARBA00049381"/>
    </source>
</evidence>
<dbReference type="GO" id="GO:0008210">
    <property type="term" value="P:estrogen metabolic process"/>
    <property type="evidence" value="ECO:0007669"/>
    <property type="project" value="TreeGrafter"/>
</dbReference>
<evidence type="ECO:0000256" key="13">
    <source>
        <dbReference type="ARBA" id="ARBA00052095"/>
    </source>
</evidence>
<dbReference type="GO" id="GO:0003857">
    <property type="term" value="F:(3S)-3-hydroxyacyl-CoA dehydrogenase (NAD+) activity"/>
    <property type="evidence" value="ECO:0007669"/>
    <property type="project" value="UniProtKB-EC"/>
</dbReference>
<reference evidence="22 23" key="1">
    <citation type="submission" date="2015-04" db="EMBL/GenBank/DDBJ databases">
        <authorList>
            <person name="Syromyatnikov M.Y."/>
            <person name="Popov V.N."/>
        </authorList>
    </citation>
    <scope>NUCLEOTIDE SEQUENCE [LARGE SCALE GENOMIC DNA]</scope>
</reference>
<dbReference type="PROSITE" id="PS00061">
    <property type="entry name" value="ADH_SHORT"/>
    <property type="match status" value="1"/>
</dbReference>
<dbReference type="GO" id="GO:0004303">
    <property type="term" value="F:estradiol 17-beta-dehydrogenase [NAD(P)+] activity"/>
    <property type="evidence" value="ECO:0007669"/>
    <property type="project" value="UniProtKB-EC"/>
</dbReference>
<evidence type="ECO:0000256" key="17">
    <source>
        <dbReference type="ARBA" id="ARBA00079624"/>
    </source>
</evidence>
<gene>
    <name evidence="22" type="ORF">CLUMA_CG015124</name>
</gene>
<dbReference type="GO" id="GO:0047044">
    <property type="term" value="F:androstan-3-alpha,17-beta-diol dehydrogenase (NAD+) activity"/>
    <property type="evidence" value="ECO:0007669"/>
    <property type="project" value="UniProtKB-EC"/>
</dbReference>
<comment type="catalytic activity">
    <reaction evidence="14">
        <text>cortisone + NAD(+) = 17alpha-hydroxypregn-4-en-3,11,20-trione-21-al + NADH + H(+)</text>
        <dbReference type="Rhea" id="RHEA:42016"/>
        <dbReference type="ChEBI" id="CHEBI:15378"/>
        <dbReference type="ChEBI" id="CHEBI:16962"/>
        <dbReference type="ChEBI" id="CHEBI:57540"/>
        <dbReference type="ChEBI" id="CHEBI:57945"/>
        <dbReference type="ChEBI" id="CHEBI:78596"/>
    </reaction>
    <physiologicalReaction direction="left-to-right" evidence="14">
        <dbReference type="Rhea" id="RHEA:42017"/>
    </physiologicalReaction>
</comment>
<comment type="catalytic activity">
    <reaction evidence="6">
        <text>a (3S)-3-hydroxyacyl-CoA + NAD(+) = a 3-oxoacyl-CoA + NADH + H(+)</text>
        <dbReference type="Rhea" id="RHEA:22432"/>
        <dbReference type="ChEBI" id="CHEBI:15378"/>
        <dbReference type="ChEBI" id="CHEBI:57318"/>
        <dbReference type="ChEBI" id="CHEBI:57540"/>
        <dbReference type="ChEBI" id="CHEBI:57945"/>
        <dbReference type="ChEBI" id="CHEBI:90726"/>
        <dbReference type="EC" id="1.1.1.35"/>
    </reaction>
    <physiologicalReaction direction="left-to-right" evidence="6">
        <dbReference type="Rhea" id="RHEA:22433"/>
    </physiologicalReaction>
    <physiologicalReaction direction="right-to-left" evidence="6">
        <dbReference type="Rhea" id="RHEA:22434"/>
    </physiologicalReaction>
</comment>
<evidence type="ECO:0000256" key="12">
    <source>
        <dbReference type="ARBA" id="ARBA00051831"/>
    </source>
</evidence>
<comment type="catalytic activity">
    <reaction evidence="10">
        <text>(3S)-3-hydroxybutanoyl-CoA + NAD(+) = acetoacetyl-CoA + NADH + H(+)</text>
        <dbReference type="Rhea" id="RHEA:30799"/>
        <dbReference type="ChEBI" id="CHEBI:15378"/>
        <dbReference type="ChEBI" id="CHEBI:57286"/>
        <dbReference type="ChEBI" id="CHEBI:57316"/>
        <dbReference type="ChEBI" id="CHEBI:57540"/>
        <dbReference type="ChEBI" id="CHEBI:57945"/>
    </reaction>
    <physiologicalReaction direction="left-to-right" evidence="10">
        <dbReference type="Rhea" id="RHEA:30800"/>
    </physiologicalReaction>
    <physiologicalReaction direction="right-to-left" evidence="10">
        <dbReference type="Rhea" id="RHEA:30801"/>
    </physiologicalReaction>
</comment>
<comment type="similarity">
    <text evidence="1 20">Belongs to the short-chain dehydrogenases/reductases (SDR) family.</text>
</comment>
<dbReference type="GO" id="GO:0005739">
    <property type="term" value="C:mitochondrion"/>
    <property type="evidence" value="ECO:0007669"/>
    <property type="project" value="TreeGrafter"/>
</dbReference>
<evidence type="ECO:0000256" key="16">
    <source>
        <dbReference type="ARBA" id="ARBA00072938"/>
    </source>
</evidence>
<proteinExistence type="inferred from homology"/>
<dbReference type="Gene3D" id="3.40.50.720">
    <property type="entry name" value="NAD(P)-binding Rossmann-like Domain"/>
    <property type="match status" value="1"/>
</dbReference>
<evidence type="ECO:0000256" key="6">
    <source>
        <dbReference type="ARBA" id="ARBA00050141"/>
    </source>
</evidence>
<dbReference type="EC" id="1.1.1.62" evidence="4"/>
<dbReference type="PANTHER" id="PTHR43658:SF8">
    <property type="entry name" value="17-BETA-HYDROXYSTEROID DEHYDROGENASE 14-RELATED"/>
    <property type="match status" value="1"/>
</dbReference>
<dbReference type="PRINTS" id="PR00081">
    <property type="entry name" value="GDHRDH"/>
</dbReference>
<evidence type="ECO:0000256" key="11">
    <source>
        <dbReference type="ARBA" id="ARBA00051637"/>
    </source>
</evidence>
<dbReference type="Pfam" id="PF00106">
    <property type="entry name" value="adh_short"/>
    <property type="match status" value="1"/>
</dbReference>
<evidence type="ECO:0000256" key="9">
    <source>
        <dbReference type="ARBA" id="ARBA00050927"/>
    </source>
</evidence>
<dbReference type="InterPro" id="IPR057326">
    <property type="entry name" value="KR_dom"/>
</dbReference>
<evidence type="ECO:0000256" key="15">
    <source>
        <dbReference type="ARBA" id="ARBA00052668"/>
    </source>
</evidence>
<feature type="domain" description="Ketoreductase" evidence="21">
    <location>
        <begin position="5"/>
        <end position="201"/>
    </location>
</feature>
<organism evidence="22 23">
    <name type="scientific">Clunio marinus</name>
    <dbReference type="NCBI Taxonomy" id="568069"/>
    <lineage>
        <taxon>Eukaryota</taxon>
        <taxon>Metazoa</taxon>
        <taxon>Ecdysozoa</taxon>
        <taxon>Arthropoda</taxon>
        <taxon>Hexapoda</taxon>
        <taxon>Insecta</taxon>
        <taxon>Pterygota</taxon>
        <taxon>Neoptera</taxon>
        <taxon>Endopterygota</taxon>
        <taxon>Diptera</taxon>
        <taxon>Nematocera</taxon>
        <taxon>Chironomoidea</taxon>
        <taxon>Chironomidae</taxon>
        <taxon>Clunio</taxon>
    </lineage>
</organism>
<evidence type="ECO:0000256" key="19">
    <source>
        <dbReference type="ARBA" id="ARBA00082399"/>
    </source>
</evidence>
<comment type="catalytic activity">
    <reaction evidence="5">
        <text>17beta-estradiol + NAD(+) = estrone + NADH + H(+)</text>
        <dbReference type="Rhea" id="RHEA:24612"/>
        <dbReference type="ChEBI" id="CHEBI:15378"/>
        <dbReference type="ChEBI" id="CHEBI:16469"/>
        <dbReference type="ChEBI" id="CHEBI:17263"/>
        <dbReference type="ChEBI" id="CHEBI:57540"/>
        <dbReference type="ChEBI" id="CHEBI:57945"/>
        <dbReference type="EC" id="1.1.1.62"/>
    </reaction>
    <physiologicalReaction direction="left-to-right" evidence="5">
        <dbReference type="Rhea" id="RHEA:24613"/>
    </physiologicalReaction>
</comment>
<dbReference type="InterPro" id="IPR020904">
    <property type="entry name" value="Sc_DH/Rdtase_CS"/>
</dbReference>
<comment type="catalytic activity">
    <reaction evidence="15">
        <text>11-dehydrocorticosterone + NAD(+) = pregn-4-ene-3,11,20,21-tetraone + NADH + H(+)</text>
        <dbReference type="Rhea" id="RHEA:42020"/>
        <dbReference type="ChEBI" id="CHEBI:15378"/>
        <dbReference type="ChEBI" id="CHEBI:57540"/>
        <dbReference type="ChEBI" id="CHEBI:57945"/>
        <dbReference type="ChEBI" id="CHEBI:78600"/>
        <dbReference type="ChEBI" id="CHEBI:78601"/>
    </reaction>
    <physiologicalReaction direction="left-to-right" evidence="15">
        <dbReference type="Rhea" id="RHEA:42021"/>
    </physiologicalReaction>
</comment>
<protein>
    <recommendedName>
        <fullName evidence="16">3-hydroxyacyl-CoA dehydrogenase type-2</fullName>
        <ecNumber evidence="3">1.1.1.53</ecNumber>
        <ecNumber evidence="4">1.1.1.62</ecNumber>
    </recommendedName>
    <alternativeName>
        <fullName evidence="18">3-hydroxyacyl-CoA dehydrogenase type II</fullName>
    </alternativeName>
    <alternativeName>
        <fullName evidence="19">Mitochondrial ribonuclease P protein 2</fullName>
    </alternativeName>
    <alternativeName>
        <fullName evidence="17">Type II HADH</fullName>
    </alternativeName>
</protein>
<evidence type="ECO:0000256" key="2">
    <source>
        <dbReference type="ARBA" id="ARBA00023002"/>
    </source>
</evidence>
<dbReference type="PANTHER" id="PTHR43658">
    <property type="entry name" value="SHORT-CHAIN DEHYDROGENASE/REDUCTASE"/>
    <property type="match status" value="1"/>
</dbReference>
<dbReference type="FunFam" id="3.40.50.720:FF:000215">
    <property type="entry name" value="3-hydroxyacyl-CoA dehydrogenase type-2"/>
    <property type="match status" value="1"/>
</dbReference>